<dbReference type="Proteomes" id="UP000321490">
    <property type="component" value="Unassembled WGS sequence"/>
</dbReference>
<evidence type="ECO:0000256" key="8">
    <source>
        <dbReference type="ARBA" id="ARBA00022884"/>
    </source>
</evidence>
<dbReference type="GO" id="GO:0046872">
    <property type="term" value="F:metal ion binding"/>
    <property type="evidence" value="ECO:0007669"/>
    <property type="project" value="UniProtKB-KW"/>
</dbReference>
<evidence type="ECO:0000313" key="12">
    <source>
        <dbReference type="EMBL" id="TWH71850.1"/>
    </source>
</evidence>
<dbReference type="EMBL" id="VLKF01000001">
    <property type="protein sequence ID" value="TWH71850.1"/>
    <property type="molecule type" value="Genomic_DNA"/>
</dbReference>
<organism evidence="12 13">
    <name type="scientific">Modestobacter roseus</name>
    <dbReference type="NCBI Taxonomy" id="1181884"/>
    <lineage>
        <taxon>Bacteria</taxon>
        <taxon>Bacillati</taxon>
        <taxon>Actinomycetota</taxon>
        <taxon>Actinomycetes</taxon>
        <taxon>Geodermatophilales</taxon>
        <taxon>Geodermatophilaceae</taxon>
        <taxon>Modestobacter</taxon>
    </lineage>
</organism>
<dbReference type="PANTHER" id="PTHR47545:SF1">
    <property type="entry name" value="MULTIFUNCTIONAL CCA PROTEIN"/>
    <property type="match status" value="1"/>
</dbReference>
<dbReference type="GO" id="GO:0008033">
    <property type="term" value="P:tRNA processing"/>
    <property type="evidence" value="ECO:0007669"/>
    <property type="project" value="UniProtKB-KW"/>
</dbReference>
<dbReference type="InterPro" id="IPR043519">
    <property type="entry name" value="NT_sf"/>
</dbReference>
<evidence type="ECO:0000256" key="7">
    <source>
        <dbReference type="ARBA" id="ARBA00022842"/>
    </source>
</evidence>
<comment type="caution">
    <text evidence="12">The sequence shown here is derived from an EMBL/GenBank/DDBJ whole genome shotgun (WGS) entry which is preliminary data.</text>
</comment>
<sequence length="490" mass="51434">MTDDAVRQHLPGLIDLSETTRALLAAVRGAGGRPYLVGGCVRDALLHPGRRPKDVDVEVFGLALDPLVAALRTVGPVDEVGRAFAVLKLRRGEEDFDVSLPRTEVKTGPGHTGFVVVPDPATPPRTAAGRRDFTLNALMYDPATEEVLDFFGGLADLRDGVLRHTTAAFAEDPLRVLRGAQFAARFGFRLAAETAALCRQLAPTFGELATERVWGEWRKIGEKGRHVSAALTALDDAGWLGHFPQLARLAGIPQDPHWHPEGDVLTHSGLAADAAARLADAAGLTGDDRSVVVLGALVHDLGKATHTQVRADGRITSYGHAAAGVAPAGELLTAIGAPPGLIARITPIVREHMVAIGSVGTPRASVVRRLARRLAPATVAEWSLVCGGDHGGRGTGSGPNPTLAWLAVAENVGVTQRPGKLLLRGTDLMALGHAPGRHYAPVMAAALDAQDDGAFTDHAGAVEWLAAAAADGRLDAWLQEGLAGRHRTRA</sequence>
<dbReference type="SUPFAM" id="SSF81301">
    <property type="entry name" value="Nucleotidyltransferase"/>
    <property type="match status" value="1"/>
</dbReference>
<evidence type="ECO:0000256" key="5">
    <source>
        <dbReference type="ARBA" id="ARBA00022741"/>
    </source>
</evidence>
<evidence type="ECO:0000256" key="9">
    <source>
        <dbReference type="RuleBase" id="RU003953"/>
    </source>
</evidence>
<dbReference type="GO" id="GO:0016779">
    <property type="term" value="F:nucleotidyltransferase activity"/>
    <property type="evidence" value="ECO:0007669"/>
    <property type="project" value="UniProtKB-KW"/>
</dbReference>
<keyword evidence="4" id="KW-0479">Metal-binding</keyword>
<evidence type="ECO:0000313" key="13">
    <source>
        <dbReference type="Proteomes" id="UP000321490"/>
    </source>
</evidence>
<dbReference type="SUPFAM" id="SSF81891">
    <property type="entry name" value="Poly A polymerase C-terminal region-like"/>
    <property type="match status" value="1"/>
</dbReference>
<dbReference type="InterPro" id="IPR050124">
    <property type="entry name" value="tRNA_CCA-adding_enzyme"/>
</dbReference>
<evidence type="ECO:0000256" key="6">
    <source>
        <dbReference type="ARBA" id="ARBA00022840"/>
    </source>
</evidence>
<gene>
    <name evidence="12" type="ORF">JD78_00350</name>
</gene>
<evidence type="ECO:0000259" key="11">
    <source>
        <dbReference type="Pfam" id="PF01966"/>
    </source>
</evidence>
<dbReference type="PANTHER" id="PTHR47545">
    <property type="entry name" value="MULTIFUNCTIONAL CCA PROTEIN"/>
    <property type="match status" value="1"/>
</dbReference>
<dbReference type="InterPro" id="IPR002646">
    <property type="entry name" value="PolA_pol_head_dom"/>
</dbReference>
<evidence type="ECO:0000259" key="10">
    <source>
        <dbReference type="Pfam" id="PF01743"/>
    </source>
</evidence>
<dbReference type="Gene3D" id="1.10.3090.10">
    <property type="entry name" value="cca-adding enzyme, domain 2"/>
    <property type="match status" value="1"/>
</dbReference>
<keyword evidence="2" id="KW-0819">tRNA processing</keyword>
<keyword evidence="3" id="KW-0548">Nucleotidyltransferase</keyword>
<dbReference type="Pfam" id="PF01966">
    <property type="entry name" value="HD"/>
    <property type="match status" value="1"/>
</dbReference>
<keyword evidence="6" id="KW-0067">ATP-binding</keyword>
<evidence type="ECO:0000256" key="4">
    <source>
        <dbReference type="ARBA" id="ARBA00022723"/>
    </source>
</evidence>
<comment type="similarity">
    <text evidence="9">Belongs to the tRNA nucleotidyltransferase/poly(A) polymerase family.</text>
</comment>
<dbReference type="GO" id="GO:0003723">
    <property type="term" value="F:RNA binding"/>
    <property type="evidence" value="ECO:0007669"/>
    <property type="project" value="UniProtKB-KW"/>
</dbReference>
<dbReference type="Pfam" id="PF01743">
    <property type="entry name" value="PolyA_pol"/>
    <property type="match status" value="1"/>
</dbReference>
<feature type="domain" description="HD" evidence="11">
    <location>
        <begin position="264"/>
        <end position="353"/>
    </location>
</feature>
<dbReference type="Gene3D" id="3.30.460.10">
    <property type="entry name" value="Beta Polymerase, domain 2"/>
    <property type="match status" value="1"/>
</dbReference>
<feature type="domain" description="Poly A polymerase head" evidence="10">
    <location>
        <begin position="35"/>
        <end position="163"/>
    </location>
</feature>
<evidence type="ECO:0000256" key="1">
    <source>
        <dbReference type="ARBA" id="ARBA00022679"/>
    </source>
</evidence>
<evidence type="ECO:0000256" key="2">
    <source>
        <dbReference type="ARBA" id="ARBA00022694"/>
    </source>
</evidence>
<proteinExistence type="inferred from homology"/>
<dbReference type="AlphaFoldDB" id="A0A562ILM9"/>
<keyword evidence="8 9" id="KW-0694">RNA-binding</keyword>
<reference evidence="12 13" key="1">
    <citation type="submission" date="2019-07" db="EMBL/GenBank/DDBJ databases">
        <title>R&amp;d 2014.</title>
        <authorList>
            <person name="Klenk H.-P."/>
        </authorList>
    </citation>
    <scope>NUCLEOTIDE SEQUENCE [LARGE SCALE GENOMIC DNA]</scope>
    <source>
        <strain evidence="12 13">DSM 45764</strain>
    </source>
</reference>
<keyword evidence="1 9" id="KW-0808">Transferase</keyword>
<evidence type="ECO:0000256" key="3">
    <source>
        <dbReference type="ARBA" id="ARBA00022695"/>
    </source>
</evidence>
<keyword evidence="5" id="KW-0547">Nucleotide-binding</keyword>
<keyword evidence="13" id="KW-1185">Reference proteome</keyword>
<accession>A0A562ILM9</accession>
<dbReference type="GO" id="GO:0005524">
    <property type="term" value="F:ATP binding"/>
    <property type="evidence" value="ECO:0007669"/>
    <property type="project" value="UniProtKB-KW"/>
</dbReference>
<name>A0A562ILM9_9ACTN</name>
<dbReference type="RefSeq" id="WP_208103947.1">
    <property type="nucleotide sequence ID" value="NZ_VLKF01000001.1"/>
</dbReference>
<dbReference type="CDD" id="cd05398">
    <property type="entry name" value="NT_ClassII-CCAase"/>
    <property type="match status" value="1"/>
</dbReference>
<keyword evidence="7" id="KW-0460">Magnesium</keyword>
<protein>
    <submittedName>
        <fullName evidence="12">tRNA nucleotidyltransferase (CCA-adding enzyme)</fullName>
    </submittedName>
</protein>
<dbReference type="InterPro" id="IPR006674">
    <property type="entry name" value="HD_domain"/>
</dbReference>